<name>A0A9P7JEX8_9AGAM</name>
<dbReference type="RefSeq" id="XP_041194379.1">
    <property type="nucleotide sequence ID" value="XM_041339894.1"/>
</dbReference>
<evidence type="ECO:0000313" key="3">
    <source>
        <dbReference type="Proteomes" id="UP000807769"/>
    </source>
</evidence>
<dbReference type="EMBL" id="JABBWG010000011">
    <property type="protein sequence ID" value="KAG1818507.1"/>
    <property type="molecule type" value="Genomic_DNA"/>
</dbReference>
<proteinExistence type="predicted"/>
<sequence>MHLTQLLADLLLSLWRGTIDYTPPDHPSTWEWAVFRDANLWQGHGQAVTDAAQHLPGSFDRKPCNPTQKINTGYKTWEFQMYIFGLGPALLYNVVPQQYWLNYYQLVCGFCLICQHSISMQDLQAAHACFIQWELDFEILYYQQQAECLQFICPCVHQVMHLTTETLQKGPPICYSQWTMECTIGNFGQEIRQPSNPYANLLREGVQQCQVNALKAMVPDLVEPKQDLPQGSIDLGDGYSLLRKCDLYDVQPQGGAARAIREYLGADVKICRWACLRLPNGQTARTVWREAKKPAEKVCISRNVKLMLDGEICLAEVLYFTHLAVADGLDEDGEQIFHWQAMVLVMMYSYPDRDLLKLSFHAVSSCKPIEDDICVVDAKSITDVIGMVPH</sequence>
<protein>
    <submittedName>
        <fullName evidence="2">Uncharacterized protein</fullName>
    </submittedName>
</protein>
<dbReference type="AlphaFoldDB" id="A0A9P7JEX8"/>
<keyword evidence="1" id="KW-0732">Signal</keyword>
<dbReference type="Proteomes" id="UP000807769">
    <property type="component" value="Unassembled WGS sequence"/>
</dbReference>
<evidence type="ECO:0000313" key="2">
    <source>
        <dbReference type="EMBL" id="KAG1818507.1"/>
    </source>
</evidence>
<feature type="signal peptide" evidence="1">
    <location>
        <begin position="1"/>
        <end position="20"/>
    </location>
</feature>
<comment type="caution">
    <text evidence="2">The sequence shown here is derived from an EMBL/GenBank/DDBJ whole genome shotgun (WGS) entry which is preliminary data.</text>
</comment>
<gene>
    <name evidence="2" type="ORF">BJ212DRAFT_1479517</name>
</gene>
<feature type="chain" id="PRO_5040136152" evidence="1">
    <location>
        <begin position="21"/>
        <end position="390"/>
    </location>
</feature>
<organism evidence="2 3">
    <name type="scientific">Suillus subaureus</name>
    <dbReference type="NCBI Taxonomy" id="48587"/>
    <lineage>
        <taxon>Eukaryota</taxon>
        <taxon>Fungi</taxon>
        <taxon>Dikarya</taxon>
        <taxon>Basidiomycota</taxon>
        <taxon>Agaricomycotina</taxon>
        <taxon>Agaricomycetes</taxon>
        <taxon>Agaricomycetidae</taxon>
        <taxon>Boletales</taxon>
        <taxon>Suillineae</taxon>
        <taxon>Suillaceae</taxon>
        <taxon>Suillus</taxon>
    </lineage>
</organism>
<reference evidence="2" key="1">
    <citation type="journal article" date="2020" name="New Phytol.">
        <title>Comparative genomics reveals dynamic genome evolution in host specialist ectomycorrhizal fungi.</title>
        <authorList>
            <person name="Lofgren L.A."/>
            <person name="Nguyen N.H."/>
            <person name="Vilgalys R."/>
            <person name="Ruytinx J."/>
            <person name="Liao H.L."/>
            <person name="Branco S."/>
            <person name="Kuo A."/>
            <person name="LaButti K."/>
            <person name="Lipzen A."/>
            <person name="Andreopoulos W."/>
            <person name="Pangilinan J."/>
            <person name="Riley R."/>
            <person name="Hundley H."/>
            <person name="Na H."/>
            <person name="Barry K."/>
            <person name="Grigoriev I.V."/>
            <person name="Stajich J.E."/>
            <person name="Kennedy P.G."/>
        </authorList>
    </citation>
    <scope>NUCLEOTIDE SEQUENCE</scope>
    <source>
        <strain evidence="2">MN1</strain>
    </source>
</reference>
<dbReference type="OrthoDB" id="2669721at2759"/>
<accession>A0A9P7JEX8</accession>
<keyword evidence="3" id="KW-1185">Reference proteome</keyword>
<evidence type="ECO:0000256" key="1">
    <source>
        <dbReference type="SAM" id="SignalP"/>
    </source>
</evidence>
<dbReference type="GeneID" id="64633910"/>